<feature type="transmembrane region" description="Helical" evidence="1">
    <location>
        <begin position="5"/>
        <end position="22"/>
    </location>
</feature>
<name>A0A831QQI4_9FLAO</name>
<keyword evidence="1" id="KW-0812">Transmembrane</keyword>
<dbReference type="AlphaFoldDB" id="A0A831QQI4"/>
<reference evidence="2" key="1">
    <citation type="journal article" date="2020" name="mSystems">
        <title>Genome- and Community-Level Interaction Insights into Carbon Utilization and Element Cycling Functions of Hydrothermarchaeota in Hydrothermal Sediment.</title>
        <authorList>
            <person name="Zhou Z."/>
            <person name="Liu Y."/>
            <person name="Xu W."/>
            <person name="Pan J."/>
            <person name="Luo Z.H."/>
            <person name="Li M."/>
        </authorList>
    </citation>
    <scope>NUCLEOTIDE SEQUENCE [LARGE SCALE GENOMIC DNA]</scope>
    <source>
        <strain evidence="2">HyVt-345</strain>
    </source>
</reference>
<feature type="transmembrane region" description="Helical" evidence="1">
    <location>
        <begin position="28"/>
        <end position="48"/>
    </location>
</feature>
<dbReference type="EMBL" id="DRGL01000039">
    <property type="protein sequence ID" value="HEA21461.1"/>
    <property type="molecule type" value="Genomic_DNA"/>
</dbReference>
<keyword evidence="1" id="KW-1133">Transmembrane helix</keyword>
<comment type="caution">
    <text evidence="2">The sequence shown here is derived from an EMBL/GenBank/DDBJ whole genome shotgun (WGS) entry which is preliminary data.</text>
</comment>
<proteinExistence type="predicted"/>
<sequence length="63" mass="6656">MKKSLAIFTGGVVMGALIGHIHPTIACLFGIIIGIGIGYVASLLHLVFSKIMLEQEMGDEAND</sequence>
<dbReference type="Proteomes" id="UP000886191">
    <property type="component" value="Unassembled WGS sequence"/>
</dbReference>
<protein>
    <submittedName>
        <fullName evidence="2">Uncharacterized protein</fullName>
    </submittedName>
</protein>
<gene>
    <name evidence="2" type="ORF">ENH87_11135</name>
</gene>
<accession>A0A831QQI4</accession>
<keyword evidence="1" id="KW-0472">Membrane</keyword>
<evidence type="ECO:0000256" key="1">
    <source>
        <dbReference type="SAM" id="Phobius"/>
    </source>
</evidence>
<organism evidence="2">
    <name type="scientific">Pricia antarctica</name>
    <dbReference type="NCBI Taxonomy" id="641691"/>
    <lineage>
        <taxon>Bacteria</taxon>
        <taxon>Pseudomonadati</taxon>
        <taxon>Bacteroidota</taxon>
        <taxon>Flavobacteriia</taxon>
        <taxon>Flavobacteriales</taxon>
        <taxon>Flavobacteriaceae</taxon>
        <taxon>Pricia</taxon>
    </lineage>
</organism>
<evidence type="ECO:0000313" key="2">
    <source>
        <dbReference type="EMBL" id="HEA21461.1"/>
    </source>
</evidence>